<dbReference type="PRINTS" id="PR00080">
    <property type="entry name" value="SDRFAMILY"/>
</dbReference>
<name>J0LCW1_AURST</name>
<keyword evidence="7" id="KW-1185">Reference proteome</keyword>
<accession>J0LCW1</accession>
<dbReference type="OMA" id="SRWHKDY"/>
<feature type="compositionally biased region" description="Low complexity" evidence="5">
    <location>
        <begin position="9"/>
        <end position="25"/>
    </location>
</feature>
<protein>
    <submittedName>
        <fullName evidence="6">NAD(P)-binding protein</fullName>
    </submittedName>
</protein>
<evidence type="ECO:0000256" key="3">
    <source>
        <dbReference type="ARBA" id="ARBA00023002"/>
    </source>
</evidence>
<dbReference type="InterPro" id="IPR020904">
    <property type="entry name" value="Sc_DH/Rdtase_CS"/>
</dbReference>
<dbReference type="AlphaFoldDB" id="J0LCW1"/>
<evidence type="ECO:0000313" key="6">
    <source>
        <dbReference type="EMBL" id="EJD34367.1"/>
    </source>
</evidence>
<keyword evidence="2" id="KW-0521">NADP</keyword>
<dbReference type="CDD" id="cd05233">
    <property type="entry name" value="SDR_c"/>
    <property type="match status" value="1"/>
</dbReference>
<feature type="region of interest" description="Disordered" evidence="5">
    <location>
        <begin position="1"/>
        <end position="42"/>
    </location>
</feature>
<dbReference type="OrthoDB" id="5307821at2759"/>
<dbReference type="KEGG" id="adl:AURDEDRAFT_117633"/>
<dbReference type="InParanoid" id="J0LCW1"/>
<dbReference type="PROSITE" id="PS00061">
    <property type="entry name" value="ADH_SHORT"/>
    <property type="match status" value="1"/>
</dbReference>
<organism evidence="6 7">
    <name type="scientific">Auricularia subglabra (strain TFB-10046 / SS5)</name>
    <name type="common">White-rot fungus</name>
    <name type="synonym">Auricularia delicata (strain TFB10046)</name>
    <dbReference type="NCBI Taxonomy" id="717982"/>
    <lineage>
        <taxon>Eukaryota</taxon>
        <taxon>Fungi</taxon>
        <taxon>Dikarya</taxon>
        <taxon>Basidiomycota</taxon>
        <taxon>Agaricomycotina</taxon>
        <taxon>Agaricomycetes</taxon>
        <taxon>Auriculariales</taxon>
        <taxon>Auriculariaceae</taxon>
        <taxon>Auricularia</taxon>
    </lineage>
</organism>
<dbReference type="PRINTS" id="PR00081">
    <property type="entry name" value="GDHRDH"/>
</dbReference>
<keyword evidence="3" id="KW-0560">Oxidoreductase</keyword>
<dbReference type="InterPro" id="IPR002347">
    <property type="entry name" value="SDR_fam"/>
</dbReference>
<dbReference type="PANTHER" id="PTHR43008:SF7">
    <property type="entry name" value="SHORT CHAIN DEHYDROGENASE_REDUCTASE (AFU_ORTHOLOGUE AFUA_2G00830)"/>
    <property type="match status" value="1"/>
</dbReference>
<evidence type="ECO:0000256" key="2">
    <source>
        <dbReference type="ARBA" id="ARBA00022857"/>
    </source>
</evidence>
<evidence type="ECO:0000256" key="5">
    <source>
        <dbReference type="SAM" id="MobiDB-lite"/>
    </source>
</evidence>
<dbReference type="GO" id="GO:0050664">
    <property type="term" value="F:oxidoreductase activity, acting on NAD(P)H, oxygen as acceptor"/>
    <property type="evidence" value="ECO:0007669"/>
    <property type="project" value="TreeGrafter"/>
</dbReference>
<dbReference type="Pfam" id="PF00106">
    <property type="entry name" value="adh_short"/>
    <property type="match status" value="1"/>
</dbReference>
<evidence type="ECO:0000256" key="1">
    <source>
        <dbReference type="ARBA" id="ARBA00006484"/>
    </source>
</evidence>
<dbReference type="InterPro" id="IPR036291">
    <property type="entry name" value="NAD(P)-bd_dom_sf"/>
</dbReference>
<evidence type="ECO:0000256" key="4">
    <source>
        <dbReference type="RuleBase" id="RU000363"/>
    </source>
</evidence>
<dbReference type="Proteomes" id="UP000006514">
    <property type="component" value="Unassembled WGS sequence"/>
</dbReference>
<dbReference type="eggNOG" id="KOG4169">
    <property type="taxonomic scope" value="Eukaryota"/>
</dbReference>
<reference evidence="7" key="1">
    <citation type="journal article" date="2012" name="Science">
        <title>The Paleozoic origin of enzymatic lignin decomposition reconstructed from 31 fungal genomes.</title>
        <authorList>
            <person name="Floudas D."/>
            <person name="Binder M."/>
            <person name="Riley R."/>
            <person name="Barry K."/>
            <person name="Blanchette R.A."/>
            <person name="Henrissat B."/>
            <person name="Martinez A.T."/>
            <person name="Otillar R."/>
            <person name="Spatafora J.W."/>
            <person name="Yadav J.S."/>
            <person name="Aerts A."/>
            <person name="Benoit I."/>
            <person name="Boyd A."/>
            <person name="Carlson A."/>
            <person name="Copeland A."/>
            <person name="Coutinho P.M."/>
            <person name="de Vries R.P."/>
            <person name="Ferreira P."/>
            <person name="Findley K."/>
            <person name="Foster B."/>
            <person name="Gaskell J."/>
            <person name="Glotzer D."/>
            <person name="Gorecki P."/>
            <person name="Heitman J."/>
            <person name="Hesse C."/>
            <person name="Hori C."/>
            <person name="Igarashi K."/>
            <person name="Jurgens J.A."/>
            <person name="Kallen N."/>
            <person name="Kersten P."/>
            <person name="Kohler A."/>
            <person name="Kuees U."/>
            <person name="Kumar T.K.A."/>
            <person name="Kuo A."/>
            <person name="LaButti K."/>
            <person name="Larrondo L.F."/>
            <person name="Lindquist E."/>
            <person name="Ling A."/>
            <person name="Lombard V."/>
            <person name="Lucas S."/>
            <person name="Lundell T."/>
            <person name="Martin R."/>
            <person name="McLaughlin D.J."/>
            <person name="Morgenstern I."/>
            <person name="Morin E."/>
            <person name="Murat C."/>
            <person name="Nagy L.G."/>
            <person name="Nolan M."/>
            <person name="Ohm R.A."/>
            <person name="Patyshakuliyeva A."/>
            <person name="Rokas A."/>
            <person name="Ruiz-Duenas F.J."/>
            <person name="Sabat G."/>
            <person name="Salamov A."/>
            <person name="Samejima M."/>
            <person name="Schmutz J."/>
            <person name="Slot J.C."/>
            <person name="St John F."/>
            <person name="Stenlid J."/>
            <person name="Sun H."/>
            <person name="Sun S."/>
            <person name="Syed K."/>
            <person name="Tsang A."/>
            <person name="Wiebenga A."/>
            <person name="Young D."/>
            <person name="Pisabarro A."/>
            <person name="Eastwood D.C."/>
            <person name="Martin F."/>
            <person name="Cullen D."/>
            <person name="Grigoriev I.V."/>
            <person name="Hibbett D.S."/>
        </authorList>
    </citation>
    <scope>NUCLEOTIDE SEQUENCE [LARGE SCALE GENOMIC DNA]</scope>
    <source>
        <strain evidence="7">TFB10046</strain>
    </source>
</reference>
<proteinExistence type="inferred from homology"/>
<gene>
    <name evidence="6" type="ORF">AURDEDRAFT_117633</name>
</gene>
<dbReference type="SUPFAM" id="SSF51735">
    <property type="entry name" value="NAD(P)-binding Rossmann-fold domains"/>
    <property type="match status" value="1"/>
</dbReference>
<comment type="similarity">
    <text evidence="1 4">Belongs to the short-chain dehydrogenases/reductases (SDR) family.</text>
</comment>
<dbReference type="EMBL" id="JH687956">
    <property type="protein sequence ID" value="EJD34367.1"/>
    <property type="molecule type" value="Genomic_DNA"/>
</dbReference>
<dbReference type="GO" id="GO:0016616">
    <property type="term" value="F:oxidoreductase activity, acting on the CH-OH group of donors, NAD or NADP as acceptor"/>
    <property type="evidence" value="ECO:0007669"/>
    <property type="project" value="UniProtKB-ARBA"/>
</dbReference>
<sequence>MPMSDRLPRLPLNSRLSSRNGSPNRAAGSLGTDIVHPHDAGQHPALHKGNVAVITGGASGIGKAAATFFVELGMRVAIADKNEEELNRTAEELRAICAETDVLAITVDVSSFEAVKAFADKVFQWSDEVNVVLNNAGVGLKSGSWSGLDAWKTMIDVNLMGIVNVQHAFVPHMMPNENPGLFINTGSKQGITNPPGNPAYNASKAAVKSITESLAHELRAAQSKLTAHLLVPGWTYTGMTGAGKGTTKPAGAWTPQQTVRYMLERVRMGNFYIICPDNETSSALDRLRIRWGAEDVIEGRPALSRWDAEYAPLFEEFVRAGLVSEQGLSPTAHTHATNGI</sequence>
<dbReference type="PANTHER" id="PTHR43008">
    <property type="entry name" value="BENZIL REDUCTASE"/>
    <property type="match status" value="1"/>
</dbReference>
<dbReference type="Gene3D" id="3.40.50.720">
    <property type="entry name" value="NAD(P)-binding Rossmann-like Domain"/>
    <property type="match status" value="1"/>
</dbReference>
<evidence type="ECO:0000313" key="7">
    <source>
        <dbReference type="Proteomes" id="UP000006514"/>
    </source>
</evidence>